<evidence type="ECO:0000313" key="9">
    <source>
        <dbReference type="Proteomes" id="UP001158067"/>
    </source>
</evidence>
<dbReference type="Proteomes" id="UP001158067">
    <property type="component" value="Unassembled WGS sequence"/>
</dbReference>
<organism evidence="8 9">
    <name type="scientific">Neorhodopirellula lusitana</name>
    <dbReference type="NCBI Taxonomy" id="445327"/>
    <lineage>
        <taxon>Bacteria</taxon>
        <taxon>Pseudomonadati</taxon>
        <taxon>Planctomycetota</taxon>
        <taxon>Planctomycetia</taxon>
        <taxon>Pirellulales</taxon>
        <taxon>Pirellulaceae</taxon>
        <taxon>Neorhodopirellula</taxon>
    </lineage>
</organism>
<dbReference type="Gene3D" id="3.40.50.2300">
    <property type="match status" value="1"/>
</dbReference>
<dbReference type="Pfam" id="PF00072">
    <property type="entry name" value="Response_reg"/>
    <property type="match status" value="1"/>
</dbReference>
<protein>
    <submittedName>
        <fullName evidence="8">Two component transcriptional regulator, LuxR family</fullName>
    </submittedName>
</protein>
<feature type="modified residue" description="4-aspartylphosphate" evidence="5">
    <location>
        <position position="70"/>
    </location>
</feature>
<dbReference type="InterPro" id="IPR000792">
    <property type="entry name" value="Tscrpt_reg_LuxR_C"/>
</dbReference>
<keyword evidence="9" id="KW-1185">Reference proteome</keyword>
<dbReference type="InterPro" id="IPR011006">
    <property type="entry name" value="CheY-like_superfamily"/>
</dbReference>
<evidence type="ECO:0000313" key="8">
    <source>
        <dbReference type="EMBL" id="SMP38944.1"/>
    </source>
</evidence>
<evidence type="ECO:0000259" key="6">
    <source>
        <dbReference type="PROSITE" id="PS50043"/>
    </source>
</evidence>
<dbReference type="Pfam" id="PF00196">
    <property type="entry name" value="GerE"/>
    <property type="match status" value="1"/>
</dbReference>
<dbReference type="PRINTS" id="PR00038">
    <property type="entry name" value="HTHLUXR"/>
</dbReference>
<reference evidence="8 9" key="1">
    <citation type="submission" date="2017-05" db="EMBL/GenBank/DDBJ databases">
        <authorList>
            <person name="Varghese N."/>
            <person name="Submissions S."/>
        </authorList>
    </citation>
    <scope>NUCLEOTIDE SEQUENCE [LARGE SCALE GENOMIC DNA]</scope>
    <source>
        <strain evidence="8 9">DSM 25457</strain>
    </source>
</reference>
<dbReference type="RefSeq" id="WP_283430473.1">
    <property type="nucleotide sequence ID" value="NZ_CAWLDM010000001.1"/>
</dbReference>
<dbReference type="EMBL" id="FXUG01000001">
    <property type="protein sequence ID" value="SMP38944.1"/>
    <property type="molecule type" value="Genomic_DNA"/>
</dbReference>
<dbReference type="SMART" id="SM00448">
    <property type="entry name" value="REC"/>
    <property type="match status" value="1"/>
</dbReference>
<sequence length="234" mass="25577">MESTQEEMSINETIKVMLVEDHPKYRKVIEMAINAEPSMELVSMFGAAEVALRSVEDTENSDVPDIILLDLNLPGISGLDGIPQFIEAVPSAKIIVLTQSNAEADITIAVQRGASGYLLKSSTVNQIIEGIATVARGGASLDGGVALHVLKMIQNQSRKLEPAITLSTREREILTLLSQGMLKKEIARELDISYGSVATYIRRLYEKLDVQNAPAAIDKAHRIGVFENFDNMPQ</sequence>
<keyword evidence="2" id="KW-0805">Transcription regulation</keyword>
<dbReference type="PANTHER" id="PTHR43214:SF41">
    <property type="entry name" value="NITRATE_NITRITE RESPONSE REGULATOR PROTEIN NARP"/>
    <property type="match status" value="1"/>
</dbReference>
<dbReference type="SUPFAM" id="SSF52172">
    <property type="entry name" value="CheY-like"/>
    <property type="match status" value="1"/>
</dbReference>
<keyword evidence="3" id="KW-0238">DNA-binding</keyword>
<dbReference type="InterPro" id="IPR039420">
    <property type="entry name" value="WalR-like"/>
</dbReference>
<evidence type="ECO:0000256" key="3">
    <source>
        <dbReference type="ARBA" id="ARBA00023125"/>
    </source>
</evidence>
<dbReference type="CDD" id="cd06170">
    <property type="entry name" value="LuxR_C_like"/>
    <property type="match status" value="1"/>
</dbReference>
<feature type="domain" description="HTH luxR-type" evidence="6">
    <location>
        <begin position="159"/>
        <end position="224"/>
    </location>
</feature>
<dbReference type="InterPro" id="IPR001789">
    <property type="entry name" value="Sig_transdc_resp-reg_receiver"/>
</dbReference>
<dbReference type="InterPro" id="IPR058245">
    <property type="entry name" value="NreC/VraR/RcsB-like_REC"/>
</dbReference>
<proteinExistence type="predicted"/>
<dbReference type="CDD" id="cd17535">
    <property type="entry name" value="REC_NarL-like"/>
    <property type="match status" value="1"/>
</dbReference>
<dbReference type="PROSITE" id="PS50043">
    <property type="entry name" value="HTH_LUXR_2"/>
    <property type="match status" value="1"/>
</dbReference>
<comment type="caution">
    <text evidence="8">The sequence shown here is derived from an EMBL/GenBank/DDBJ whole genome shotgun (WGS) entry which is preliminary data.</text>
</comment>
<accession>A0ABY1PQ74</accession>
<keyword evidence="1 5" id="KW-0597">Phosphoprotein</keyword>
<dbReference type="SMART" id="SM00421">
    <property type="entry name" value="HTH_LUXR"/>
    <property type="match status" value="1"/>
</dbReference>
<evidence type="ECO:0000256" key="1">
    <source>
        <dbReference type="ARBA" id="ARBA00022553"/>
    </source>
</evidence>
<evidence type="ECO:0000259" key="7">
    <source>
        <dbReference type="PROSITE" id="PS50110"/>
    </source>
</evidence>
<dbReference type="PROSITE" id="PS50110">
    <property type="entry name" value="RESPONSE_REGULATORY"/>
    <property type="match status" value="1"/>
</dbReference>
<evidence type="ECO:0000256" key="2">
    <source>
        <dbReference type="ARBA" id="ARBA00023015"/>
    </source>
</evidence>
<gene>
    <name evidence="8" type="ORF">SAMN06265222_101218</name>
</gene>
<dbReference type="PANTHER" id="PTHR43214">
    <property type="entry name" value="TWO-COMPONENT RESPONSE REGULATOR"/>
    <property type="match status" value="1"/>
</dbReference>
<evidence type="ECO:0000256" key="5">
    <source>
        <dbReference type="PROSITE-ProRule" id="PRU00169"/>
    </source>
</evidence>
<dbReference type="InterPro" id="IPR016032">
    <property type="entry name" value="Sig_transdc_resp-reg_C-effctor"/>
</dbReference>
<feature type="domain" description="Response regulatory" evidence="7">
    <location>
        <begin position="15"/>
        <end position="135"/>
    </location>
</feature>
<name>A0ABY1PQ74_9BACT</name>
<evidence type="ECO:0000256" key="4">
    <source>
        <dbReference type="ARBA" id="ARBA00023163"/>
    </source>
</evidence>
<keyword evidence="4" id="KW-0804">Transcription</keyword>
<dbReference type="SUPFAM" id="SSF46894">
    <property type="entry name" value="C-terminal effector domain of the bipartite response regulators"/>
    <property type="match status" value="1"/>
</dbReference>